<keyword evidence="11" id="KW-1185">Reference proteome</keyword>
<keyword evidence="5 7" id="KW-1133">Transmembrane helix</keyword>
<dbReference type="PANTHER" id="PTHR30193:SF42">
    <property type="entry name" value="ABC TRANSPORTER PERMEASE PROTEIN"/>
    <property type="match status" value="1"/>
</dbReference>
<dbReference type="Pfam" id="PF00528">
    <property type="entry name" value="BPD_transp_1"/>
    <property type="match status" value="1"/>
</dbReference>
<reference evidence="10 11" key="1">
    <citation type="journal article" date="2014" name="PLoS Genet.">
        <title>Phylogenetically driven sequencing of extremely halophilic archaea reveals strategies for static and dynamic osmo-response.</title>
        <authorList>
            <person name="Becker E.A."/>
            <person name="Seitzer P.M."/>
            <person name="Tritt A."/>
            <person name="Larsen D."/>
            <person name="Krusor M."/>
            <person name="Yao A.I."/>
            <person name="Wu D."/>
            <person name="Madern D."/>
            <person name="Eisen J.A."/>
            <person name="Darling A.E."/>
            <person name="Facciotti M.T."/>
        </authorList>
    </citation>
    <scope>NUCLEOTIDE SEQUENCE [LARGE SCALE GENOMIC DNA]</scope>
    <source>
        <strain evidence="10 11">DSM 8989</strain>
    </source>
</reference>
<evidence type="ECO:0000256" key="1">
    <source>
        <dbReference type="ARBA" id="ARBA00004651"/>
    </source>
</evidence>
<dbReference type="InterPro" id="IPR000515">
    <property type="entry name" value="MetI-like"/>
</dbReference>
<feature type="transmembrane region" description="Helical" evidence="7">
    <location>
        <begin position="169"/>
        <end position="189"/>
    </location>
</feature>
<evidence type="ECO:0000256" key="3">
    <source>
        <dbReference type="ARBA" id="ARBA00022475"/>
    </source>
</evidence>
<dbReference type="CDD" id="cd06261">
    <property type="entry name" value="TM_PBP2"/>
    <property type="match status" value="1"/>
</dbReference>
<feature type="transmembrane region" description="Helical" evidence="7">
    <location>
        <begin position="136"/>
        <end position="157"/>
    </location>
</feature>
<dbReference type="PATRIC" id="fig|1227456.3.peg.2700"/>
<feature type="compositionally biased region" description="Basic and acidic residues" evidence="8">
    <location>
        <begin position="28"/>
        <end position="40"/>
    </location>
</feature>
<sequence length="354" mass="39347">MPSPDRTDDDRSVRSRLRGFGERLTPGSDDRSSDDAHAVRTDGGATVSGGSSSTATSRSGWLRSLRKSGFVSSLPFWLPPFLLMGLFVYGAIGWNFLISLTDMEGFGDPEYTSLDFEQYTELFASQTFIDAARNTFVLLVAFTILCIVLGLVLAILLDRTIRFQNTFRTLYLLPFSLSFVVTAQLWSWMYDIENGIVNSILGVVGLQPDWIGNPQLVLGAVIFALVWQFSGYTMVVFLAGLQTIPDEHFEAARIDGASTVKMYWRVIVPQLRGSMISALVVLMIAALKAFDFLYALFGQYRPAAGADILATFMVREAYSNQNWAYGSAIAIVLYVLALLVVIPYLYSQYRRGEL</sequence>
<feature type="region of interest" description="Disordered" evidence="8">
    <location>
        <begin position="1"/>
        <end position="57"/>
    </location>
</feature>
<dbReference type="RefSeq" id="WP_005044115.1">
    <property type="nucleotide sequence ID" value="NZ_AOME01000070.1"/>
</dbReference>
<feature type="transmembrane region" description="Helical" evidence="7">
    <location>
        <begin position="262"/>
        <end position="287"/>
    </location>
</feature>
<keyword evidence="4 7" id="KW-0812">Transmembrane</keyword>
<dbReference type="STRING" id="1227456.C450_13342"/>
<evidence type="ECO:0000313" key="10">
    <source>
        <dbReference type="EMBL" id="EMA50665.1"/>
    </source>
</evidence>
<evidence type="ECO:0000256" key="4">
    <source>
        <dbReference type="ARBA" id="ARBA00022692"/>
    </source>
</evidence>
<feature type="domain" description="ABC transmembrane type-1" evidence="9">
    <location>
        <begin position="132"/>
        <end position="346"/>
    </location>
</feature>
<feature type="transmembrane region" description="Helical" evidence="7">
    <location>
        <begin position="323"/>
        <end position="346"/>
    </location>
</feature>
<dbReference type="OrthoDB" id="45815at2157"/>
<name>M0N1U1_9EURY</name>
<feature type="transmembrane region" description="Helical" evidence="7">
    <location>
        <begin position="76"/>
        <end position="97"/>
    </location>
</feature>
<dbReference type="Proteomes" id="UP000011625">
    <property type="component" value="Unassembled WGS sequence"/>
</dbReference>
<keyword evidence="6 7" id="KW-0472">Membrane</keyword>
<evidence type="ECO:0000256" key="2">
    <source>
        <dbReference type="ARBA" id="ARBA00022448"/>
    </source>
</evidence>
<comment type="subcellular location">
    <subcellularLocation>
        <location evidence="1 7">Cell membrane</location>
        <topology evidence="1 7">Multi-pass membrane protein</topology>
    </subcellularLocation>
</comment>
<dbReference type="InterPro" id="IPR051393">
    <property type="entry name" value="ABC_transporter_permease"/>
</dbReference>
<evidence type="ECO:0000256" key="6">
    <source>
        <dbReference type="ARBA" id="ARBA00023136"/>
    </source>
</evidence>
<comment type="similarity">
    <text evidence="7">Belongs to the binding-protein-dependent transport system permease family.</text>
</comment>
<dbReference type="GO" id="GO:0005886">
    <property type="term" value="C:plasma membrane"/>
    <property type="evidence" value="ECO:0007669"/>
    <property type="project" value="UniProtKB-SubCell"/>
</dbReference>
<dbReference type="SUPFAM" id="SSF161098">
    <property type="entry name" value="MetI-like"/>
    <property type="match status" value="1"/>
</dbReference>
<organism evidence="10 11">
    <name type="scientific">Halococcus salifodinae DSM 8989</name>
    <dbReference type="NCBI Taxonomy" id="1227456"/>
    <lineage>
        <taxon>Archaea</taxon>
        <taxon>Methanobacteriati</taxon>
        <taxon>Methanobacteriota</taxon>
        <taxon>Stenosarchaea group</taxon>
        <taxon>Halobacteria</taxon>
        <taxon>Halobacteriales</taxon>
        <taxon>Halococcaceae</taxon>
        <taxon>Halococcus</taxon>
    </lineage>
</organism>
<feature type="compositionally biased region" description="Basic and acidic residues" evidence="8">
    <location>
        <begin position="1"/>
        <end position="13"/>
    </location>
</feature>
<evidence type="ECO:0000259" key="9">
    <source>
        <dbReference type="PROSITE" id="PS50928"/>
    </source>
</evidence>
<dbReference type="PANTHER" id="PTHR30193">
    <property type="entry name" value="ABC TRANSPORTER PERMEASE PROTEIN"/>
    <property type="match status" value="1"/>
</dbReference>
<comment type="caution">
    <text evidence="10">The sequence shown here is derived from an EMBL/GenBank/DDBJ whole genome shotgun (WGS) entry which is preliminary data.</text>
</comment>
<dbReference type="AlphaFoldDB" id="M0N1U1"/>
<dbReference type="GO" id="GO:0055085">
    <property type="term" value="P:transmembrane transport"/>
    <property type="evidence" value="ECO:0007669"/>
    <property type="project" value="InterPro"/>
</dbReference>
<feature type="transmembrane region" description="Helical" evidence="7">
    <location>
        <begin position="216"/>
        <end position="241"/>
    </location>
</feature>
<proteinExistence type="inferred from homology"/>
<evidence type="ECO:0000256" key="8">
    <source>
        <dbReference type="SAM" id="MobiDB-lite"/>
    </source>
</evidence>
<keyword evidence="2 7" id="KW-0813">Transport</keyword>
<protein>
    <submittedName>
        <fullName evidence="10">Sugar ABC transporter permease</fullName>
    </submittedName>
</protein>
<gene>
    <name evidence="10" type="ORF">C450_13342</name>
</gene>
<feature type="compositionally biased region" description="Low complexity" evidence="8">
    <location>
        <begin position="43"/>
        <end position="57"/>
    </location>
</feature>
<dbReference type="InterPro" id="IPR035906">
    <property type="entry name" value="MetI-like_sf"/>
</dbReference>
<evidence type="ECO:0000256" key="7">
    <source>
        <dbReference type="RuleBase" id="RU363032"/>
    </source>
</evidence>
<dbReference type="PROSITE" id="PS50928">
    <property type="entry name" value="ABC_TM1"/>
    <property type="match status" value="1"/>
</dbReference>
<accession>M0N1U1</accession>
<evidence type="ECO:0000313" key="11">
    <source>
        <dbReference type="Proteomes" id="UP000011625"/>
    </source>
</evidence>
<keyword evidence="3" id="KW-1003">Cell membrane</keyword>
<evidence type="ECO:0000256" key="5">
    <source>
        <dbReference type="ARBA" id="ARBA00022989"/>
    </source>
</evidence>
<dbReference type="EMBL" id="AOME01000070">
    <property type="protein sequence ID" value="EMA50665.1"/>
    <property type="molecule type" value="Genomic_DNA"/>
</dbReference>
<dbReference type="Gene3D" id="1.10.3720.10">
    <property type="entry name" value="MetI-like"/>
    <property type="match status" value="1"/>
</dbReference>